<organism evidence="2 3">
    <name type="scientific">Modicella reniformis</name>
    <dbReference type="NCBI Taxonomy" id="1440133"/>
    <lineage>
        <taxon>Eukaryota</taxon>
        <taxon>Fungi</taxon>
        <taxon>Fungi incertae sedis</taxon>
        <taxon>Mucoromycota</taxon>
        <taxon>Mortierellomycotina</taxon>
        <taxon>Mortierellomycetes</taxon>
        <taxon>Mortierellales</taxon>
        <taxon>Mortierellaceae</taxon>
        <taxon>Modicella</taxon>
    </lineage>
</organism>
<dbReference type="EMBL" id="JAAAHW010010774">
    <property type="protein sequence ID" value="KAF9922964.1"/>
    <property type="molecule type" value="Genomic_DNA"/>
</dbReference>
<keyword evidence="3" id="KW-1185">Reference proteome</keyword>
<protein>
    <submittedName>
        <fullName evidence="2">Uncharacterized protein</fullName>
    </submittedName>
</protein>
<feature type="compositionally biased region" description="Basic and acidic residues" evidence="1">
    <location>
        <begin position="432"/>
        <end position="441"/>
    </location>
</feature>
<gene>
    <name evidence="2" type="ORF">BGZ65_009227</name>
</gene>
<feature type="region of interest" description="Disordered" evidence="1">
    <location>
        <begin position="424"/>
        <end position="476"/>
    </location>
</feature>
<evidence type="ECO:0000313" key="2">
    <source>
        <dbReference type="EMBL" id="KAF9922964.1"/>
    </source>
</evidence>
<comment type="caution">
    <text evidence="2">The sequence shown here is derived from an EMBL/GenBank/DDBJ whole genome shotgun (WGS) entry which is preliminary data.</text>
</comment>
<feature type="compositionally biased region" description="Basic and acidic residues" evidence="1">
    <location>
        <begin position="465"/>
        <end position="476"/>
    </location>
</feature>
<dbReference type="OrthoDB" id="2449868at2759"/>
<accession>A0A9P6LRL8</accession>
<name>A0A9P6LRL8_9FUNG</name>
<sequence length="476" mass="52918">MFTIYVVPPDIETSLNPTPALSSTNPGQSSPSYSHVDDNCTKKQRSTYSPLIRTLQNSIFFGGFGSLTREIEAMENQIAAEALARSSTKTDILLPNLPEKQMTVGPARSYGSDAIASMPLKRYKITVEELSGVVHDGVVSNDNNIKGNNEALAERVEPLVVSTTAVMPSNVMNWLLSVTQRGRESIVDTQATSQPVEDVRKPTSDNKASLLATATVSDASRKAKEEISSNQRGSTTINHDFAVATAAATAAMLGSPQGKNGNNVEIRQENETHVVINKTTITRPDGTVETKSMILNRETGMTETHTHIRHANGSVQESVRCESKPILSPLVPLPSGTRPAEQERDSIPKGETDYDNPSLLSIRERWAQRRQERVERREELREERQRARQDRRQELREAEAKQREATAAAYGFVYPSTAAATNVQDIPSSKIGHNDNERKQVPEANNDAVRGRHYHEGPYRSAWHQRREERRQEMEK</sequence>
<evidence type="ECO:0000313" key="3">
    <source>
        <dbReference type="Proteomes" id="UP000749646"/>
    </source>
</evidence>
<dbReference type="Proteomes" id="UP000749646">
    <property type="component" value="Unassembled WGS sequence"/>
</dbReference>
<feature type="region of interest" description="Disordered" evidence="1">
    <location>
        <begin position="375"/>
        <end position="400"/>
    </location>
</feature>
<feature type="compositionally biased region" description="Polar residues" evidence="1">
    <location>
        <begin position="15"/>
        <end position="33"/>
    </location>
</feature>
<feature type="region of interest" description="Disordered" evidence="1">
    <location>
        <begin position="15"/>
        <end position="41"/>
    </location>
</feature>
<dbReference type="AlphaFoldDB" id="A0A9P6LRL8"/>
<evidence type="ECO:0000256" key="1">
    <source>
        <dbReference type="SAM" id="MobiDB-lite"/>
    </source>
</evidence>
<feature type="region of interest" description="Disordered" evidence="1">
    <location>
        <begin position="327"/>
        <end position="356"/>
    </location>
</feature>
<reference evidence="2" key="1">
    <citation type="journal article" date="2020" name="Fungal Divers.">
        <title>Resolving the Mortierellaceae phylogeny through synthesis of multi-gene phylogenetics and phylogenomics.</title>
        <authorList>
            <person name="Vandepol N."/>
            <person name="Liber J."/>
            <person name="Desiro A."/>
            <person name="Na H."/>
            <person name="Kennedy M."/>
            <person name="Barry K."/>
            <person name="Grigoriev I.V."/>
            <person name="Miller A.N."/>
            <person name="O'Donnell K."/>
            <person name="Stajich J.E."/>
            <person name="Bonito G."/>
        </authorList>
    </citation>
    <scope>NUCLEOTIDE SEQUENCE</scope>
    <source>
        <strain evidence="2">MES-2147</strain>
    </source>
</reference>
<proteinExistence type="predicted"/>
<feature type="compositionally biased region" description="Basic and acidic residues" evidence="1">
    <location>
        <begin position="340"/>
        <end position="352"/>
    </location>
</feature>